<evidence type="ECO:0000259" key="3">
    <source>
        <dbReference type="PROSITE" id="PS50801"/>
    </source>
</evidence>
<organism evidence="4 5">
    <name type="scientific">Planotetraspora phitsanulokensis</name>
    <dbReference type="NCBI Taxonomy" id="575192"/>
    <lineage>
        <taxon>Bacteria</taxon>
        <taxon>Bacillati</taxon>
        <taxon>Actinomycetota</taxon>
        <taxon>Actinomycetes</taxon>
        <taxon>Streptosporangiales</taxon>
        <taxon>Streptosporangiaceae</taxon>
        <taxon>Planotetraspora</taxon>
    </lineage>
</organism>
<dbReference type="Gene3D" id="3.30.750.24">
    <property type="entry name" value="STAS domain"/>
    <property type="match status" value="1"/>
</dbReference>
<dbReference type="GO" id="GO:0043856">
    <property type="term" value="F:anti-sigma factor antagonist activity"/>
    <property type="evidence" value="ECO:0007669"/>
    <property type="project" value="InterPro"/>
</dbReference>
<reference evidence="4 5" key="1">
    <citation type="submission" date="2021-01" db="EMBL/GenBank/DDBJ databases">
        <title>Whole genome shotgun sequence of Planotetraspora phitsanulokensis NBRC 104273.</title>
        <authorList>
            <person name="Komaki H."/>
            <person name="Tamura T."/>
        </authorList>
    </citation>
    <scope>NUCLEOTIDE SEQUENCE [LARGE SCALE GENOMIC DNA]</scope>
    <source>
        <strain evidence="4 5">NBRC 104273</strain>
    </source>
</reference>
<dbReference type="AlphaFoldDB" id="A0A8J3UA62"/>
<gene>
    <name evidence="4" type="ORF">Pph01_66070</name>
</gene>
<dbReference type="Pfam" id="PF01740">
    <property type="entry name" value="STAS"/>
    <property type="match status" value="1"/>
</dbReference>
<proteinExistence type="inferred from homology"/>
<sequence>MGRDPGTRAEVQSWQLGYTRVLRLVGELDAVTVPDLRLTLDEAITSDDPSLVVDLTQVTFIASAGVGVLVELRVRVSEHDGRLIVVLPRVGRARRMFEVTRIVDHFEIRETVEDAVRSLRDASDPAQAPVTTELER</sequence>
<accession>A0A8J3UA62</accession>
<keyword evidence="5" id="KW-1185">Reference proteome</keyword>
<dbReference type="InterPro" id="IPR036513">
    <property type="entry name" value="STAS_dom_sf"/>
</dbReference>
<dbReference type="EMBL" id="BOOP01000035">
    <property type="protein sequence ID" value="GII41604.1"/>
    <property type="molecule type" value="Genomic_DNA"/>
</dbReference>
<evidence type="ECO:0000313" key="5">
    <source>
        <dbReference type="Proteomes" id="UP000622547"/>
    </source>
</evidence>
<evidence type="ECO:0000313" key="4">
    <source>
        <dbReference type="EMBL" id="GII41604.1"/>
    </source>
</evidence>
<dbReference type="InterPro" id="IPR003658">
    <property type="entry name" value="Anti-sigma_ant"/>
</dbReference>
<evidence type="ECO:0000256" key="2">
    <source>
        <dbReference type="RuleBase" id="RU003749"/>
    </source>
</evidence>
<name>A0A8J3UA62_9ACTN</name>
<dbReference type="PANTHER" id="PTHR33495:SF2">
    <property type="entry name" value="ANTI-SIGMA FACTOR ANTAGONIST TM_1081-RELATED"/>
    <property type="match status" value="1"/>
</dbReference>
<dbReference type="PANTHER" id="PTHR33495">
    <property type="entry name" value="ANTI-SIGMA FACTOR ANTAGONIST TM_1081-RELATED-RELATED"/>
    <property type="match status" value="1"/>
</dbReference>
<evidence type="ECO:0000256" key="1">
    <source>
        <dbReference type="ARBA" id="ARBA00009013"/>
    </source>
</evidence>
<comment type="similarity">
    <text evidence="1 2">Belongs to the anti-sigma-factor antagonist family.</text>
</comment>
<dbReference type="Proteomes" id="UP000622547">
    <property type="component" value="Unassembled WGS sequence"/>
</dbReference>
<dbReference type="PROSITE" id="PS50801">
    <property type="entry name" value="STAS"/>
    <property type="match status" value="1"/>
</dbReference>
<feature type="domain" description="STAS" evidence="3">
    <location>
        <begin position="21"/>
        <end position="119"/>
    </location>
</feature>
<dbReference type="CDD" id="cd07043">
    <property type="entry name" value="STAS_anti-anti-sigma_factors"/>
    <property type="match status" value="1"/>
</dbReference>
<protein>
    <recommendedName>
        <fullName evidence="2">Anti-sigma factor antagonist</fullName>
    </recommendedName>
</protein>
<dbReference type="RefSeq" id="WP_275412901.1">
    <property type="nucleotide sequence ID" value="NZ_BAABHI010000044.1"/>
</dbReference>
<comment type="caution">
    <text evidence="4">The sequence shown here is derived from an EMBL/GenBank/DDBJ whole genome shotgun (WGS) entry which is preliminary data.</text>
</comment>
<dbReference type="InterPro" id="IPR002645">
    <property type="entry name" value="STAS_dom"/>
</dbReference>
<dbReference type="SUPFAM" id="SSF52091">
    <property type="entry name" value="SpoIIaa-like"/>
    <property type="match status" value="1"/>
</dbReference>
<dbReference type="NCBIfam" id="TIGR00377">
    <property type="entry name" value="ant_ant_sig"/>
    <property type="match status" value="1"/>
</dbReference>